<dbReference type="OrthoDB" id="3371840at2"/>
<dbReference type="EMBL" id="QAYL01000006">
    <property type="protein sequence ID" value="RFD26357.1"/>
    <property type="molecule type" value="Genomic_DNA"/>
</dbReference>
<evidence type="ECO:0000313" key="2">
    <source>
        <dbReference type="Proteomes" id="UP000258522"/>
    </source>
</evidence>
<protein>
    <submittedName>
        <fullName evidence="1">Uncharacterized protein</fullName>
    </submittedName>
</protein>
<accession>A0A3E1HIZ3</accession>
<dbReference type="Gene3D" id="3.40.50.150">
    <property type="entry name" value="Vaccinia Virus protein VP39"/>
    <property type="match status" value="1"/>
</dbReference>
<sequence length="81" mass="9516">MRDWFGLDANVPELIYHEPDRSDTTQWLVDHGWQVCSVNNWDEMARLGRPIPEDLAAEAVRIRSMLLRAHPCRTTRRITTQ</sequence>
<dbReference type="InterPro" id="IPR029063">
    <property type="entry name" value="SAM-dependent_MTases_sf"/>
</dbReference>
<reference evidence="1 2" key="1">
    <citation type="submission" date="2018-07" db="EMBL/GenBank/DDBJ databases">
        <title>Whole genome sequence of Mycobacterium uberis.</title>
        <authorList>
            <person name="Benjak A."/>
        </authorList>
    </citation>
    <scope>NUCLEOTIDE SEQUENCE [LARGE SCALE GENOMIC DNA]</scope>
    <source>
        <strain evidence="1 2">Jura</strain>
    </source>
</reference>
<organism evidence="1 2">
    <name type="scientific">Mycobacterium uberis</name>
    <dbReference type="NCBI Taxonomy" id="2162698"/>
    <lineage>
        <taxon>Bacteria</taxon>
        <taxon>Bacillati</taxon>
        <taxon>Actinomycetota</taxon>
        <taxon>Actinomycetes</taxon>
        <taxon>Mycobacteriales</taxon>
        <taxon>Mycobacteriaceae</taxon>
        <taxon>Mycobacterium</taxon>
    </lineage>
</organism>
<proteinExistence type="predicted"/>
<dbReference type="Proteomes" id="UP000258522">
    <property type="component" value="Unassembled WGS sequence"/>
</dbReference>
<comment type="caution">
    <text evidence="1">The sequence shown here is derived from an EMBL/GenBank/DDBJ whole genome shotgun (WGS) entry which is preliminary data.</text>
</comment>
<evidence type="ECO:0000313" key="1">
    <source>
        <dbReference type="EMBL" id="RFD26357.1"/>
    </source>
</evidence>
<gene>
    <name evidence="1" type="ORF">MUBE_05650</name>
</gene>
<name>A0A3E1HIZ3_9MYCO</name>
<dbReference type="AlphaFoldDB" id="A0A3E1HIZ3"/>
<keyword evidence="2" id="KW-1185">Reference proteome</keyword>